<dbReference type="InterPro" id="IPR052357">
    <property type="entry name" value="Orn_Lys_Arg_decarboxylase-I"/>
</dbReference>
<keyword evidence="3" id="KW-0210">Decarboxylase</keyword>
<dbReference type="AlphaFoldDB" id="A0A0B7MGQ0"/>
<dbReference type="Gene3D" id="3.90.100.10">
    <property type="entry name" value="Orn/Lys/Arg decarboxylase, C-terminal domain"/>
    <property type="match status" value="1"/>
</dbReference>
<dbReference type="Proteomes" id="UP000046155">
    <property type="component" value="Unassembled WGS sequence"/>
</dbReference>
<dbReference type="InterPro" id="IPR015424">
    <property type="entry name" value="PyrdxlP-dep_Trfase"/>
</dbReference>
<accession>A0A0B7MGQ0</accession>
<organism evidence="8 9">
    <name type="scientific">Syntrophaceticus schinkii</name>
    <dbReference type="NCBI Taxonomy" id="499207"/>
    <lineage>
        <taxon>Bacteria</taxon>
        <taxon>Bacillati</taxon>
        <taxon>Bacillota</taxon>
        <taxon>Clostridia</taxon>
        <taxon>Thermoanaerobacterales</taxon>
        <taxon>Thermoanaerobacterales Family III. Incertae Sedis</taxon>
        <taxon>Syntrophaceticus</taxon>
    </lineage>
</organism>
<feature type="domain" description="Orn/Lys/Arg decarboxylase C-terminal" evidence="7">
    <location>
        <begin position="402"/>
        <end position="466"/>
    </location>
</feature>
<dbReference type="PANTHER" id="PTHR43277:SF4">
    <property type="entry name" value="ARGININE DECARBOXYLASE"/>
    <property type="match status" value="1"/>
</dbReference>
<dbReference type="InterPro" id="IPR036633">
    <property type="entry name" value="Prn/Lys/Arg_de-COase_C_sf"/>
</dbReference>
<keyword evidence="4" id="KW-0663">Pyridoxal phosphate</keyword>
<proteinExistence type="inferred from homology"/>
<evidence type="ECO:0000256" key="1">
    <source>
        <dbReference type="ARBA" id="ARBA00001933"/>
    </source>
</evidence>
<dbReference type="Pfam" id="PF03711">
    <property type="entry name" value="OKR_DC_1_C"/>
    <property type="match status" value="1"/>
</dbReference>
<comment type="similarity">
    <text evidence="2">Belongs to the Orn/Lys/Arg decarboxylase class-I family.</text>
</comment>
<evidence type="ECO:0000313" key="8">
    <source>
        <dbReference type="EMBL" id="CEO87403.1"/>
    </source>
</evidence>
<feature type="domain" description="Orn/Lys/Arg decarboxylases family 1 pyridoxal-P attachment site" evidence="6">
    <location>
        <begin position="2"/>
        <end position="293"/>
    </location>
</feature>
<comment type="cofactor">
    <cofactor evidence="1">
        <name>pyridoxal 5'-phosphate</name>
        <dbReference type="ChEBI" id="CHEBI:597326"/>
    </cofactor>
</comment>
<dbReference type="Gene3D" id="3.40.640.10">
    <property type="entry name" value="Type I PLP-dependent aspartate aminotransferase-like (Major domain)"/>
    <property type="match status" value="1"/>
</dbReference>
<dbReference type="SUPFAM" id="SSF53383">
    <property type="entry name" value="PLP-dependent transferases"/>
    <property type="match status" value="1"/>
</dbReference>
<dbReference type="PANTHER" id="PTHR43277">
    <property type="entry name" value="ARGININE DECARBOXYLASE"/>
    <property type="match status" value="1"/>
</dbReference>
<keyword evidence="9" id="KW-1185">Reference proteome</keyword>
<dbReference type="InterPro" id="IPR015421">
    <property type="entry name" value="PyrdxlP-dep_Trfase_major"/>
</dbReference>
<evidence type="ECO:0000256" key="5">
    <source>
        <dbReference type="ARBA" id="ARBA00023239"/>
    </source>
</evidence>
<dbReference type="EMBL" id="CDRZ01000005">
    <property type="protein sequence ID" value="CEO87403.1"/>
    <property type="molecule type" value="Genomic_DNA"/>
</dbReference>
<dbReference type="InterPro" id="IPR000310">
    <property type="entry name" value="Orn/Lys/Arg_deCO2ase_major_dom"/>
</dbReference>
<dbReference type="RefSeq" id="WP_044663776.1">
    <property type="nucleotide sequence ID" value="NZ_CDRZ01000005.1"/>
</dbReference>
<keyword evidence="5" id="KW-0456">Lyase</keyword>
<evidence type="ECO:0000256" key="4">
    <source>
        <dbReference type="ARBA" id="ARBA00022898"/>
    </source>
</evidence>
<evidence type="ECO:0000259" key="7">
    <source>
        <dbReference type="Pfam" id="PF03711"/>
    </source>
</evidence>
<sequence length="478" mass="51288">MPLLAGLLSHIAEGYRSYHTPGHKQGWGALAEWRQLLGDEVFQMDLTELPGLDNLHDPQGIIEKGQQEAAVYFGAKETFFLVNGTTAGILAVLLAKSRPGSKVVLPRNSHQAVIHGIILSGAHPVYLPVSSHAALGLPGHITATDLESCLAALDEEALIVLLHPSYYGLAGELRQQVLTAHRYNCTVLVDEAHGAHFGTSPHFPLTALEAGADFAAQGAHKVLGAFTQSAYLHCQDKSDLEGIRDALRMVQSSSPSYLLMASLDVARCQCRLEEEKWDTAALLGERLRQEISRIPGILAPGEELQEVPGVIEYDPTRLVINVRKLGITGFEAAEWLCRERKILVEMADFQNIVLILGPAGVEKAAGALLEGLDAMAAACTNSRSAAGHFIPDPLQLPIPRQVITPRDAFFAEHSLLPPASALGKTAAEVIAPYPPGVPVLCPGERVGEEVLDFLQEWDAAGGVWPGKSRGSIKIVTGS</sequence>
<dbReference type="SUPFAM" id="SSF55904">
    <property type="entry name" value="Ornithine decarboxylase C-terminal domain"/>
    <property type="match status" value="1"/>
</dbReference>
<evidence type="ECO:0000256" key="2">
    <source>
        <dbReference type="ARBA" id="ARBA00010671"/>
    </source>
</evidence>
<evidence type="ECO:0000259" key="6">
    <source>
        <dbReference type="Pfam" id="PF01276"/>
    </source>
</evidence>
<name>A0A0B7MGQ0_9FIRM</name>
<protein>
    <submittedName>
        <fullName evidence="8">Orn/Lys/Arg decarboxylase</fullName>
    </submittedName>
</protein>
<evidence type="ECO:0000313" key="9">
    <source>
        <dbReference type="Proteomes" id="UP000046155"/>
    </source>
</evidence>
<dbReference type="InterPro" id="IPR008286">
    <property type="entry name" value="Prn/Lys/Arg_de-COase_C"/>
</dbReference>
<dbReference type="GO" id="GO:0016831">
    <property type="term" value="F:carboxy-lyase activity"/>
    <property type="evidence" value="ECO:0007669"/>
    <property type="project" value="UniProtKB-KW"/>
</dbReference>
<evidence type="ECO:0000256" key="3">
    <source>
        <dbReference type="ARBA" id="ARBA00022793"/>
    </source>
</evidence>
<gene>
    <name evidence="8" type="ORF">SSCH_1020007</name>
</gene>
<dbReference type="Pfam" id="PF01276">
    <property type="entry name" value="OKR_DC_1"/>
    <property type="match status" value="1"/>
</dbReference>
<reference evidence="9" key="1">
    <citation type="submission" date="2015-01" db="EMBL/GenBank/DDBJ databases">
        <authorList>
            <person name="Manzoor Shahid"/>
            <person name="Zubair Saima"/>
        </authorList>
    </citation>
    <scope>NUCLEOTIDE SEQUENCE [LARGE SCALE GENOMIC DNA]</scope>
    <source>
        <strain evidence="9">Sp3</strain>
    </source>
</reference>